<dbReference type="InterPro" id="IPR013762">
    <property type="entry name" value="Integrase-like_cat_sf"/>
</dbReference>
<dbReference type="GO" id="GO:0006310">
    <property type="term" value="P:DNA recombination"/>
    <property type="evidence" value="ECO:0007669"/>
    <property type="project" value="UniProtKB-KW"/>
</dbReference>
<dbReference type="InterPro" id="IPR011010">
    <property type="entry name" value="DNA_brk_join_enz"/>
</dbReference>
<dbReference type="InterPro" id="IPR050808">
    <property type="entry name" value="Phage_Integrase"/>
</dbReference>
<dbReference type="Pfam" id="PF22022">
    <property type="entry name" value="Phage_int_M"/>
    <property type="match status" value="1"/>
</dbReference>
<keyword evidence="2" id="KW-0229">DNA integration</keyword>
<dbReference type="PANTHER" id="PTHR30629">
    <property type="entry name" value="PROPHAGE INTEGRASE"/>
    <property type="match status" value="1"/>
</dbReference>
<organism evidence="8 9">
    <name type="scientific">Aminobacterium colombiense (strain DSM 12261 / ALA-1)</name>
    <dbReference type="NCBI Taxonomy" id="572547"/>
    <lineage>
        <taxon>Bacteria</taxon>
        <taxon>Thermotogati</taxon>
        <taxon>Synergistota</taxon>
        <taxon>Synergistia</taxon>
        <taxon>Synergistales</taxon>
        <taxon>Aminobacteriaceae</taxon>
        <taxon>Aminobacterium</taxon>
    </lineage>
</organism>
<dbReference type="CDD" id="cd00801">
    <property type="entry name" value="INT_P4_C"/>
    <property type="match status" value="1"/>
</dbReference>
<dbReference type="eggNOG" id="COG0582">
    <property type="taxonomic scope" value="Bacteria"/>
</dbReference>
<evidence type="ECO:0000256" key="2">
    <source>
        <dbReference type="ARBA" id="ARBA00022908"/>
    </source>
</evidence>
<evidence type="ECO:0000313" key="9">
    <source>
        <dbReference type="Proteomes" id="UP000002366"/>
    </source>
</evidence>
<evidence type="ECO:0000256" key="4">
    <source>
        <dbReference type="ARBA" id="ARBA00023172"/>
    </source>
</evidence>
<dbReference type="InterPro" id="IPR053876">
    <property type="entry name" value="Phage_int_M"/>
</dbReference>
<keyword evidence="4" id="KW-0233">DNA recombination</keyword>
<evidence type="ECO:0000256" key="5">
    <source>
        <dbReference type="PROSITE-ProRule" id="PRU01248"/>
    </source>
</evidence>
<dbReference type="Gene3D" id="1.10.443.10">
    <property type="entry name" value="Intergrase catalytic core"/>
    <property type="match status" value="1"/>
</dbReference>
<dbReference type="Proteomes" id="UP000002366">
    <property type="component" value="Chromosome"/>
</dbReference>
<accession>D5EFE2</accession>
<evidence type="ECO:0000259" key="6">
    <source>
        <dbReference type="PROSITE" id="PS51898"/>
    </source>
</evidence>
<dbReference type="PROSITE" id="PS51898">
    <property type="entry name" value="TYR_RECOMBINASE"/>
    <property type="match status" value="1"/>
</dbReference>
<sequence>MALTELQCRQAKPREKIYTISDGNGLILEIRPSGKKYWISRIWENGKERRRSLGSFPDTSAREARLRNIELRTSFTPSSEDSFNTVIDEWLENRVDGRLAPGYARVIRLRLNKFIRPSLGNLSISDISSAKILSVCRSIEETGIIETAHRVRQIIGQVFRYAIATGRAENDLTSALTGALKQAPVRHHATITDKEGIRALIQGMKAYSGIVVRHALFFSIYTFCRPGEVRSAEWSEIDWDKSEWRIPGEKMKMKRPHIVPLCSQCIETIESLKQFTGHQKWLFPSARNDGRCMSENTVRIALRTMGFENEDITPHGFRGMASTILNENGWPSDVIERQLAHIERNAVRAAYNHAEYLDQRREMMQWWGDWLEELS</sequence>
<gene>
    <name evidence="8" type="ordered locus">Amico_1151</name>
</gene>
<dbReference type="RefSeq" id="WP_013048537.1">
    <property type="nucleotide sequence ID" value="NC_014011.1"/>
</dbReference>
<dbReference type="Gene3D" id="1.10.150.130">
    <property type="match status" value="1"/>
</dbReference>
<reference evidence="8 9" key="1">
    <citation type="journal article" date="2010" name="Stand. Genomic Sci.">
        <title>Complete genome sequence of Aminobacterium colombiense type strain (ALA-1).</title>
        <authorList>
            <person name="Chertkov O."/>
            <person name="Sikorski J."/>
            <person name="Brambilla E."/>
            <person name="Lapidus A."/>
            <person name="Copeland A."/>
            <person name="Glavina Del Rio T."/>
            <person name="Nolan M."/>
            <person name="Lucas S."/>
            <person name="Tice H."/>
            <person name="Cheng J.F."/>
            <person name="Han C."/>
            <person name="Detter J.C."/>
            <person name="Bruce D."/>
            <person name="Tapia R."/>
            <person name="Goodwin L."/>
            <person name="Pitluck S."/>
            <person name="Liolios K."/>
            <person name="Ivanova N."/>
            <person name="Mavromatis K."/>
            <person name="Ovchinnikova G."/>
            <person name="Pati A."/>
            <person name="Chen A."/>
            <person name="Palaniappan K."/>
            <person name="Land M."/>
            <person name="Hauser L."/>
            <person name="Chang Y.J."/>
            <person name="Jeffries C.D."/>
            <person name="Spring S."/>
            <person name="Rohde M."/>
            <person name="Goker M."/>
            <person name="Bristow J."/>
            <person name="Eisen J.A."/>
            <person name="Markowitz V."/>
            <person name="Hugenholtz P."/>
            <person name="Kyrpides N.C."/>
            <person name="Klenk H.P."/>
        </authorList>
    </citation>
    <scope>NUCLEOTIDE SEQUENCE [LARGE SCALE GENOMIC DNA]</scope>
    <source>
        <strain evidence="9">DSM 12261 / ALA-1</strain>
    </source>
</reference>
<dbReference type="InterPro" id="IPR010998">
    <property type="entry name" value="Integrase_recombinase_N"/>
</dbReference>
<dbReference type="EMBL" id="CP001997">
    <property type="protein sequence ID" value="ADE57274.1"/>
    <property type="molecule type" value="Genomic_DNA"/>
</dbReference>
<proteinExistence type="inferred from homology"/>
<dbReference type="SUPFAM" id="SSF56349">
    <property type="entry name" value="DNA breaking-rejoining enzymes"/>
    <property type="match status" value="1"/>
</dbReference>
<dbReference type="GO" id="GO:0015074">
    <property type="term" value="P:DNA integration"/>
    <property type="evidence" value="ECO:0007669"/>
    <property type="project" value="UniProtKB-KW"/>
</dbReference>
<evidence type="ECO:0000313" key="8">
    <source>
        <dbReference type="EMBL" id="ADE57274.1"/>
    </source>
</evidence>
<evidence type="ECO:0000256" key="3">
    <source>
        <dbReference type="ARBA" id="ARBA00023125"/>
    </source>
</evidence>
<feature type="domain" description="Core-binding (CB)" evidence="7">
    <location>
        <begin position="81"/>
        <end position="163"/>
    </location>
</feature>
<evidence type="ECO:0000259" key="7">
    <source>
        <dbReference type="PROSITE" id="PS51900"/>
    </source>
</evidence>
<evidence type="ECO:0000256" key="1">
    <source>
        <dbReference type="ARBA" id="ARBA00008857"/>
    </source>
</evidence>
<feature type="domain" description="Tyr recombinase" evidence="6">
    <location>
        <begin position="187"/>
        <end position="364"/>
    </location>
</feature>
<dbReference type="STRING" id="572547.Amico_1151"/>
<dbReference type="InterPro" id="IPR002104">
    <property type="entry name" value="Integrase_catalytic"/>
</dbReference>
<dbReference type="OrthoDB" id="9775880at2"/>
<dbReference type="Pfam" id="PF00589">
    <property type="entry name" value="Phage_integrase"/>
    <property type="match status" value="1"/>
</dbReference>
<dbReference type="Gene3D" id="3.30.160.390">
    <property type="entry name" value="Integrase, DNA-binding domain"/>
    <property type="match status" value="1"/>
</dbReference>
<dbReference type="GO" id="GO:0003677">
    <property type="term" value="F:DNA binding"/>
    <property type="evidence" value="ECO:0007669"/>
    <property type="project" value="UniProtKB-UniRule"/>
</dbReference>
<dbReference type="KEGG" id="aco:Amico_1151"/>
<dbReference type="AlphaFoldDB" id="D5EFE2"/>
<dbReference type="InterPro" id="IPR038488">
    <property type="entry name" value="Integrase_DNA-bd_sf"/>
</dbReference>
<keyword evidence="3 5" id="KW-0238">DNA-binding</keyword>
<protein>
    <submittedName>
        <fullName evidence="8">Integrase family protein</fullName>
    </submittedName>
</protein>
<dbReference type="HOGENOM" id="CLU_027562_0_0_0"/>
<dbReference type="PROSITE" id="PS51900">
    <property type="entry name" value="CB"/>
    <property type="match status" value="1"/>
</dbReference>
<keyword evidence="9" id="KW-1185">Reference proteome</keyword>
<comment type="similarity">
    <text evidence="1">Belongs to the 'phage' integrase family.</text>
</comment>
<dbReference type="PANTHER" id="PTHR30629:SF2">
    <property type="entry name" value="PROPHAGE INTEGRASE INTS-RELATED"/>
    <property type="match status" value="1"/>
</dbReference>
<dbReference type="Pfam" id="PF13356">
    <property type="entry name" value="Arm-DNA-bind_3"/>
    <property type="match status" value="1"/>
</dbReference>
<dbReference type="InterPro" id="IPR044068">
    <property type="entry name" value="CB"/>
</dbReference>
<name>D5EFE2_AMICL</name>
<dbReference type="InterPro" id="IPR025166">
    <property type="entry name" value="Integrase_DNA_bind_dom"/>
</dbReference>